<dbReference type="EMBL" id="JAMXQU010000009">
    <property type="protein sequence ID" value="MCO6160665.1"/>
    <property type="molecule type" value="Genomic_DNA"/>
</dbReference>
<gene>
    <name evidence="2" type="ORF">NF685_11550</name>
</gene>
<name>A0ABT1CII7_9PROT</name>
<reference evidence="2 3" key="1">
    <citation type="submission" date="2022-06" db="EMBL/GenBank/DDBJ databases">
        <title>Whole-genome of Asaia lannensis strain LMG 27011T.</title>
        <authorList>
            <person name="Sombolestani A."/>
        </authorList>
    </citation>
    <scope>NUCLEOTIDE SEQUENCE [LARGE SCALE GENOMIC DNA]</scope>
    <source>
        <strain evidence="2 3">NBRC 102526</strain>
    </source>
</reference>
<proteinExistence type="predicted"/>
<dbReference type="Proteomes" id="UP001523401">
    <property type="component" value="Unassembled WGS sequence"/>
</dbReference>
<evidence type="ECO:0000313" key="3">
    <source>
        <dbReference type="Proteomes" id="UP001523401"/>
    </source>
</evidence>
<dbReference type="RefSeq" id="WP_252849725.1">
    <property type="nucleotide sequence ID" value="NZ_BAPW01000047.1"/>
</dbReference>
<accession>A0ABT1CII7</accession>
<evidence type="ECO:0000256" key="1">
    <source>
        <dbReference type="SAM" id="MobiDB-lite"/>
    </source>
</evidence>
<feature type="region of interest" description="Disordered" evidence="1">
    <location>
        <begin position="45"/>
        <end position="65"/>
    </location>
</feature>
<protein>
    <submittedName>
        <fullName evidence="2">Uncharacterized protein</fullName>
    </submittedName>
</protein>
<organism evidence="2 3">
    <name type="scientific">Asaia lannensis NBRC 102526</name>
    <dbReference type="NCBI Taxonomy" id="1307926"/>
    <lineage>
        <taxon>Bacteria</taxon>
        <taxon>Pseudomonadati</taxon>
        <taxon>Pseudomonadota</taxon>
        <taxon>Alphaproteobacteria</taxon>
        <taxon>Acetobacterales</taxon>
        <taxon>Acetobacteraceae</taxon>
        <taxon>Asaia</taxon>
    </lineage>
</organism>
<comment type="caution">
    <text evidence="2">The sequence shown here is derived from an EMBL/GenBank/DDBJ whole genome shotgun (WGS) entry which is preliminary data.</text>
</comment>
<sequence>MSETTKRAIPTDLMDTGKRWADRVDATHLIAKPVPYHVARANLRPAEGGAKDETTNSPEEIGTACTGRKIGPVTAEESYCLRGLGMSDNARGGFGGSVKQ</sequence>
<evidence type="ECO:0000313" key="2">
    <source>
        <dbReference type="EMBL" id="MCO6160665.1"/>
    </source>
</evidence>
<keyword evidence="3" id="KW-1185">Reference proteome</keyword>